<dbReference type="EMBL" id="BAAFGK010000004">
    <property type="protein sequence ID" value="GAB0057076.1"/>
    <property type="molecule type" value="Genomic_DNA"/>
</dbReference>
<reference evidence="2 3" key="2">
    <citation type="submission" date="2024-09" db="EMBL/GenBank/DDBJ databases">
        <title>Draft genome sequence of Candidatus Magnetaquicoccaceae bacterium FCR-1.</title>
        <authorList>
            <person name="Shimoshige H."/>
            <person name="Shimamura S."/>
            <person name="Taoka A."/>
            <person name="Kobayashi H."/>
            <person name="Maekawa T."/>
        </authorList>
    </citation>
    <scope>NUCLEOTIDE SEQUENCE [LARGE SCALE GENOMIC DNA]</scope>
    <source>
        <strain evidence="2 3">FCR-1</strain>
    </source>
</reference>
<dbReference type="InterPro" id="IPR010791">
    <property type="entry name" value="AttH_dom"/>
</dbReference>
<name>A0ABQ0C860_9PROT</name>
<dbReference type="RefSeq" id="WP_420904785.1">
    <property type="nucleotide sequence ID" value="NZ_BAAFGK010000004.1"/>
</dbReference>
<protein>
    <recommendedName>
        <fullName evidence="1">AttH domain-containing protein</fullName>
    </recommendedName>
</protein>
<dbReference type="Proteomes" id="UP001628193">
    <property type="component" value="Unassembled WGS sequence"/>
</dbReference>
<dbReference type="Pfam" id="PF07143">
    <property type="entry name" value="CrtC"/>
    <property type="match status" value="1"/>
</dbReference>
<feature type="domain" description="AttH" evidence="1">
    <location>
        <begin position="72"/>
        <end position="249"/>
    </location>
</feature>
<dbReference type="PANTHER" id="PTHR38591">
    <property type="entry name" value="HYDROLASE"/>
    <property type="match status" value="1"/>
</dbReference>
<organism evidence="2 3">
    <name type="scientific">Candidatus Magnetaquiglobus chichijimensis</name>
    <dbReference type="NCBI Taxonomy" id="3141448"/>
    <lineage>
        <taxon>Bacteria</taxon>
        <taxon>Pseudomonadati</taxon>
        <taxon>Pseudomonadota</taxon>
        <taxon>Magnetococcia</taxon>
        <taxon>Magnetococcales</taxon>
        <taxon>Candidatus Magnetaquicoccaceae</taxon>
        <taxon>Candidatus Magnetaquiglobus</taxon>
    </lineage>
</organism>
<dbReference type="Gene3D" id="2.40.370.10">
    <property type="entry name" value="AttH-like domain"/>
    <property type="match status" value="2"/>
</dbReference>
<keyword evidence="3" id="KW-1185">Reference proteome</keyword>
<dbReference type="PANTHER" id="PTHR38591:SF1">
    <property type="entry name" value="BLL1000 PROTEIN"/>
    <property type="match status" value="1"/>
</dbReference>
<accession>A0ABQ0C860</accession>
<dbReference type="SUPFAM" id="SSF159245">
    <property type="entry name" value="AttH-like"/>
    <property type="match status" value="1"/>
</dbReference>
<evidence type="ECO:0000259" key="1">
    <source>
        <dbReference type="Pfam" id="PF07143"/>
    </source>
</evidence>
<dbReference type="Pfam" id="PF17186">
    <property type="entry name" value="Lipocalin_9"/>
    <property type="match status" value="1"/>
</dbReference>
<evidence type="ECO:0000313" key="3">
    <source>
        <dbReference type="Proteomes" id="UP001628193"/>
    </source>
</evidence>
<reference evidence="2 3" key="1">
    <citation type="submission" date="2024-05" db="EMBL/GenBank/DDBJ databases">
        <authorList>
            <consortium name="Candidatus Magnetaquicoccaceae bacterium FCR-1 genome sequencing consortium"/>
            <person name="Shimoshige H."/>
            <person name="Shimamura S."/>
            <person name="Taoka A."/>
            <person name="Kobayashi H."/>
            <person name="Maekawa T."/>
        </authorList>
    </citation>
    <scope>NUCLEOTIDE SEQUENCE [LARGE SCALE GENOMIC DNA]</scope>
    <source>
        <strain evidence="2 3">FCR-1</strain>
    </source>
</reference>
<dbReference type="InterPro" id="IPR023374">
    <property type="entry name" value="AttH-like_dom_sf"/>
</dbReference>
<sequence>MKPLLPTFGLLGALLALGLWLRPPAVPPNPAPLTIDAALGETSRDHGYEKAREHRTFHFPRDHGPHPEFRQEWWYVTGNLATPDGKRHFGYQLTLFRIGLQADPPPPGSSAWRTNALHLGHLALSDIGSGRFHHFQRLIRPALGMAGADAEPFRVWLGDWSLGIDGGTTEQPRFKLVAAQEGIALDLTLEATKPVVLQGEQGLSRKSATRDTASYYYSLTRLATAGEIRVGEERHVVAGSSWFDREWSTSALTPEQAGWDWFALQLDDGRELMFYRMRLKNGQDDPASQGTWIGTDGRSARLERSQWRQRESGHWTSPKTGNRYPSGWEIELPEHDLAFEVTPRLVDQELTDAALHYWEGAVTVRGRSKGAPIAGVGYVELTGYGPATP</sequence>
<comment type="caution">
    <text evidence="2">The sequence shown here is derived from an EMBL/GenBank/DDBJ whole genome shotgun (WGS) entry which is preliminary data.</text>
</comment>
<gene>
    <name evidence="2" type="ORF">SIID45300_01397</name>
</gene>
<proteinExistence type="predicted"/>
<evidence type="ECO:0000313" key="2">
    <source>
        <dbReference type="EMBL" id="GAB0057076.1"/>
    </source>
</evidence>